<comment type="caution">
    <text evidence="7">The sequence shown here is derived from an EMBL/GenBank/DDBJ whole genome shotgun (WGS) entry which is preliminary data.</text>
</comment>
<evidence type="ECO:0000256" key="3">
    <source>
        <dbReference type="ARBA" id="ARBA00023004"/>
    </source>
</evidence>
<dbReference type="PANTHER" id="PTHR11228:SF7">
    <property type="entry name" value="PQQA PEPTIDE CYCLASE"/>
    <property type="match status" value="1"/>
</dbReference>
<dbReference type="InterPro" id="IPR058240">
    <property type="entry name" value="rSAM_sf"/>
</dbReference>
<dbReference type="EMBL" id="BCMM01000021">
    <property type="protein sequence ID" value="GAQ64166.1"/>
    <property type="molecule type" value="Genomic_DNA"/>
</dbReference>
<dbReference type="GO" id="GO:0051536">
    <property type="term" value="F:iron-sulfur cluster binding"/>
    <property type="evidence" value="ECO:0007669"/>
    <property type="project" value="UniProtKB-KW"/>
</dbReference>
<proteinExistence type="predicted"/>
<evidence type="ECO:0000313" key="8">
    <source>
        <dbReference type="Proteomes" id="UP000067448"/>
    </source>
</evidence>
<dbReference type="GO" id="GO:0016491">
    <property type="term" value="F:oxidoreductase activity"/>
    <property type="evidence" value="ECO:0007669"/>
    <property type="project" value="UniProtKB-KW"/>
</dbReference>
<evidence type="ECO:0000259" key="6">
    <source>
        <dbReference type="Pfam" id="PF13186"/>
    </source>
</evidence>
<dbReference type="Proteomes" id="UP000067448">
    <property type="component" value="Unassembled WGS sequence"/>
</dbReference>
<dbReference type="CDD" id="cd01335">
    <property type="entry name" value="Radical_SAM"/>
    <property type="match status" value="1"/>
</dbReference>
<sequence>MGLFSDHQPMFVEVETTTYCNRRCTYCPNSVFDRGLRKNEVQMPEDLFHKIVQDLGRNHFCMQFSPHNYGEPLADPRMPHLLEMARHEMPKARIALYTNGDFLTPQLFEKLNPSVDAFVITQHGEKMPPGVKEIFDGSGGSHPKIRYKTAQMIKANASNRAGLIPMQIKRREACGVVMNELHINAHGQLILCCEDFLAQKVFGNMRDMTIEEAWSSEERLRVHRANVRGDFTLEQCVTCGHGRIT</sequence>
<dbReference type="SFLD" id="SFLDS00029">
    <property type="entry name" value="Radical_SAM"/>
    <property type="match status" value="1"/>
</dbReference>
<organism evidence="7 8">
    <name type="scientific">Streptomyces scabiei</name>
    <dbReference type="NCBI Taxonomy" id="1930"/>
    <lineage>
        <taxon>Bacteria</taxon>
        <taxon>Bacillati</taxon>
        <taxon>Actinomycetota</taxon>
        <taxon>Actinomycetes</taxon>
        <taxon>Kitasatosporales</taxon>
        <taxon>Streptomycetaceae</taxon>
        <taxon>Streptomyces</taxon>
    </lineage>
</organism>
<dbReference type="CDD" id="cd21109">
    <property type="entry name" value="SPASM"/>
    <property type="match status" value="1"/>
</dbReference>
<evidence type="ECO:0000259" key="5">
    <source>
        <dbReference type="Pfam" id="PF04055"/>
    </source>
</evidence>
<name>A0A100JR49_STRSC</name>
<keyword evidence="3" id="KW-0408">Iron</keyword>
<keyword evidence="1" id="KW-0949">S-adenosyl-L-methionine</keyword>
<reference evidence="8" key="3">
    <citation type="submission" date="2016-02" db="EMBL/GenBank/DDBJ databases">
        <title>Draft genome of pathogenic Streptomyces sp. in Japan.</title>
        <authorList>
            <person name="Tomihama T."/>
            <person name="Ikenaga M."/>
            <person name="Sakai M."/>
            <person name="Okubo T."/>
            <person name="Ikeda S."/>
        </authorList>
    </citation>
    <scope>NUCLEOTIDE SEQUENCE [LARGE SCALE GENOMIC DNA]</scope>
    <source>
        <strain evidence="8">S58</strain>
    </source>
</reference>
<dbReference type="InterPro" id="IPR023885">
    <property type="entry name" value="4Fe4S-binding_SPASM_dom"/>
</dbReference>
<reference evidence="8" key="1">
    <citation type="submission" date="2015-11" db="EMBL/GenBank/DDBJ databases">
        <authorList>
            <consortium name="Cross-ministerial Strategic Innovation Promotion Program (SIP) consortium"/>
            <person name="Tomihama T."/>
            <person name="Ikenaga M."/>
            <person name="Sakai M."/>
            <person name="Okubo T."/>
            <person name="Ikeda S."/>
        </authorList>
    </citation>
    <scope>NUCLEOTIDE SEQUENCE [LARGE SCALE GENOMIC DNA]</scope>
    <source>
        <strain evidence="8">S58</strain>
    </source>
</reference>
<dbReference type="Pfam" id="PF13186">
    <property type="entry name" value="SPASM"/>
    <property type="match status" value="1"/>
</dbReference>
<evidence type="ECO:0000313" key="7">
    <source>
        <dbReference type="EMBL" id="GAQ64166.1"/>
    </source>
</evidence>
<reference evidence="7 8" key="2">
    <citation type="journal article" date="2016" name="Genome Announc.">
        <title>Draft Genome Sequences of Streptomyces scabiei S58, Streptomyces turgidiscabies T45, and Streptomyces acidiscabies a10, the Pathogens of Potato Common Scab, Isolated in Japan.</title>
        <authorList>
            <person name="Tomihama T."/>
            <person name="Nishi Y."/>
            <person name="Sakai M."/>
            <person name="Ikenaga M."/>
            <person name="Okubo T."/>
            <person name="Ikeda S."/>
        </authorList>
    </citation>
    <scope>NUCLEOTIDE SEQUENCE [LARGE SCALE GENOMIC DNA]</scope>
    <source>
        <strain evidence="7 8">S58</strain>
    </source>
</reference>
<keyword evidence="7" id="KW-0560">Oxidoreductase</keyword>
<dbReference type="InterPro" id="IPR013785">
    <property type="entry name" value="Aldolase_TIM"/>
</dbReference>
<dbReference type="InterPro" id="IPR007197">
    <property type="entry name" value="rSAM"/>
</dbReference>
<dbReference type="GO" id="GO:0046872">
    <property type="term" value="F:metal ion binding"/>
    <property type="evidence" value="ECO:0007669"/>
    <property type="project" value="UniProtKB-KW"/>
</dbReference>
<feature type="domain" description="4Fe4S-binding SPASM" evidence="6">
    <location>
        <begin position="174"/>
        <end position="239"/>
    </location>
</feature>
<dbReference type="EC" id="1.1.99.38" evidence="7"/>
<protein>
    <submittedName>
        <fullName evidence="7">S-adenosyl-L-methionine-dependent 2-deoxy-scyllo-inosamine dehydrogenase</fullName>
        <ecNumber evidence="7">1.1.99.38</ecNumber>
    </submittedName>
</protein>
<dbReference type="InterPro" id="IPR050377">
    <property type="entry name" value="Radical_SAM_PqqE_MftC-like"/>
</dbReference>
<keyword evidence="2" id="KW-0479">Metal-binding</keyword>
<keyword evidence="4" id="KW-0411">Iron-sulfur</keyword>
<dbReference type="PANTHER" id="PTHR11228">
    <property type="entry name" value="RADICAL SAM DOMAIN PROTEIN"/>
    <property type="match status" value="1"/>
</dbReference>
<dbReference type="OrthoDB" id="9782387at2"/>
<gene>
    <name evidence="7" type="primary">btrN</name>
    <name evidence="7" type="ORF">SsS58_04559</name>
</gene>
<evidence type="ECO:0000256" key="4">
    <source>
        <dbReference type="ARBA" id="ARBA00023014"/>
    </source>
</evidence>
<dbReference type="RefSeq" id="WP_059081691.1">
    <property type="nucleotide sequence ID" value="NZ_BCMM01000021.1"/>
</dbReference>
<evidence type="ECO:0000256" key="1">
    <source>
        <dbReference type="ARBA" id="ARBA00022691"/>
    </source>
</evidence>
<dbReference type="Pfam" id="PF04055">
    <property type="entry name" value="Radical_SAM"/>
    <property type="match status" value="1"/>
</dbReference>
<dbReference type="AlphaFoldDB" id="A0A100JR49"/>
<feature type="domain" description="Radical SAM core" evidence="5">
    <location>
        <begin position="14"/>
        <end position="118"/>
    </location>
</feature>
<evidence type="ECO:0000256" key="2">
    <source>
        <dbReference type="ARBA" id="ARBA00022723"/>
    </source>
</evidence>
<dbReference type="SUPFAM" id="SSF102114">
    <property type="entry name" value="Radical SAM enzymes"/>
    <property type="match status" value="1"/>
</dbReference>
<accession>A0A100JR49</accession>
<dbReference type="Gene3D" id="3.20.20.70">
    <property type="entry name" value="Aldolase class I"/>
    <property type="match status" value="1"/>
</dbReference>